<protein>
    <submittedName>
        <fullName evidence="2">Uncharacterized protein</fullName>
    </submittedName>
</protein>
<proteinExistence type="predicted"/>
<keyword evidence="3" id="KW-1185">Reference proteome</keyword>
<accession>A0A9P6SQE2</accession>
<feature type="non-terminal residue" evidence="2">
    <location>
        <position position="195"/>
    </location>
</feature>
<dbReference type="OrthoDB" id="2443004at2759"/>
<feature type="compositionally biased region" description="Polar residues" evidence="1">
    <location>
        <begin position="177"/>
        <end position="195"/>
    </location>
</feature>
<feature type="compositionally biased region" description="Low complexity" evidence="1">
    <location>
        <begin position="145"/>
        <end position="160"/>
    </location>
</feature>
<dbReference type="AlphaFoldDB" id="A0A9P6SQE2"/>
<evidence type="ECO:0000256" key="1">
    <source>
        <dbReference type="SAM" id="MobiDB-lite"/>
    </source>
</evidence>
<dbReference type="Proteomes" id="UP000749646">
    <property type="component" value="Unassembled WGS sequence"/>
</dbReference>
<feature type="compositionally biased region" description="Low complexity" evidence="1">
    <location>
        <begin position="107"/>
        <end position="116"/>
    </location>
</feature>
<comment type="caution">
    <text evidence="2">The sequence shown here is derived from an EMBL/GenBank/DDBJ whole genome shotgun (WGS) entry which is preliminary data.</text>
</comment>
<gene>
    <name evidence="2" type="ORF">BGZ65_000235</name>
</gene>
<dbReference type="EMBL" id="JAAAHW010002589">
    <property type="protein sequence ID" value="KAF9991688.1"/>
    <property type="molecule type" value="Genomic_DNA"/>
</dbReference>
<feature type="region of interest" description="Disordered" evidence="1">
    <location>
        <begin position="107"/>
        <end position="195"/>
    </location>
</feature>
<evidence type="ECO:0000313" key="2">
    <source>
        <dbReference type="EMBL" id="KAF9991688.1"/>
    </source>
</evidence>
<sequence>MIPTTGVGYQHQPPAPLITPTVGNGYTEEPTGYIETPGTTSYATYGSYAAAPYAYGNFNPTETFNDPTSQEAQAHLAYANQLREQQLYHQNMAEVLQKQQQQKVLKQQQLQQQQRQQQREDSRPPVSGSTVDFYPPPPRHSMSMPLPTNTTGPSSTNSVNATAGTSSRAGDHPYATGATQNLNTGMVTPGSNTGT</sequence>
<evidence type="ECO:0000313" key="3">
    <source>
        <dbReference type="Proteomes" id="UP000749646"/>
    </source>
</evidence>
<name>A0A9P6SQE2_9FUNG</name>
<reference evidence="2" key="1">
    <citation type="journal article" date="2020" name="Fungal Divers.">
        <title>Resolving the Mortierellaceae phylogeny through synthesis of multi-gene phylogenetics and phylogenomics.</title>
        <authorList>
            <person name="Vandepol N."/>
            <person name="Liber J."/>
            <person name="Desiro A."/>
            <person name="Na H."/>
            <person name="Kennedy M."/>
            <person name="Barry K."/>
            <person name="Grigoriev I.V."/>
            <person name="Miller A.N."/>
            <person name="O'Donnell K."/>
            <person name="Stajich J.E."/>
            <person name="Bonito G."/>
        </authorList>
    </citation>
    <scope>NUCLEOTIDE SEQUENCE</scope>
    <source>
        <strain evidence="2">MES-2147</strain>
    </source>
</reference>
<organism evidence="2 3">
    <name type="scientific">Modicella reniformis</name>
    <dbReference type="NCBI Taxonomy" id="1440133"/>
    <lineage>
        <taxon>Eukaryota</taxon>
        <taxon>Fungi</taxon>
        <taxon>Fungi incertae sedis</taxon>
        <taxon>Mucoromycota</taxon>
        <taxon>Mortierellomycotina</taxon>
        <taxon>Mortierellomycetes</taxon>
        <taxon>Mortierellales</taxon>
        <taxon>Mortierellaceae</taxon>
        <taxon>Modicella</taxon>
    </lineage>
</organism>